<keyword evidence="8" id="KW-0479">Metal-binding</keyword>
<evidence type="ECO:0000256" key="8">
    <source>
        <dbReference type="ARBA" id="ARBA00022723"/>
    </source>
</evidence>
<dbReference type="InterPro" id="IPR000422">
    <property type="entry name" value="DHBP_synthase_RibB"/>
</dbReference>
<dbReference type="UniPathway" id="UPA00275">
    <property type="reaction ID" value="UER00399"/>
</dbReference>
<dbReference type="GO" id="GO:0046872">
    <property type="term" value="F:metal ion binding"/>
    <property type="evidence" value="ECO:0007669"/>
    <property type="project" value="UniProtKB-KW"/>
</dbReference>
<dbReference type="InterPro" id="IPR017945">
    <property type="entry name" value="DHBP_synth_RibB-like_a/b_dom"/>
</dbReference>
<name>A0A378VYY6_NEIGO</name>
<evidence type="ECO:0000256" key="9">
    <source>
        <dbReference type="ARBA" id="ARBA00022842"/>
    </source>
</evidence>
<keyword evidence="9" id="KW-0460">Magnesium</keyword>
<dbReference type="GO" id="GO:0005829">
    <property type="term" value="C:cytosol"/>
    <property type="evidence" value="ECO:0007669"/>
    <property type="project" value="TreeGrafter"/>
</dbReference>
<dbReference type="PANTHER" id="PTHR21327">
    <property type="entry name" value="GTP CYCLOHYDROLASE II-RELATED"/>
    <property type="match status" value="1"/>
</dbReference>
<reference evidence="13" key="1">
    <citation type="submission" date="2018-06" db="EMBL/GenBank/DDBJ databases">
        <authorList>
            <consortium name="Pathogen Informatics"/>
            <person name="Doyle S."/>
        </authorList>
    </citation>
    <scope>NUCLEOTIDE SEQUENCE [LARGE SCALE GENOMIC DNA]</scope>
    <source>
        <strain evidence="13">NCTC11421</strain>
    </source>
</reference>
<feature type="region of interest" description="Disordered" evidence="12">
    <location>
        <begin position="164"/>
        <end position="188"/>
    </location>
</feature>
<keyword evidence="7" id="KW-0686">Riboflavin biosynthesis</keyword>
<evidence type="ECO:0000256" key="6">
    <source>
        <dbReference type="ARBA" id="ARBA00018836"/>
    </source>
</evidence>
<evidence type="ECO:0000256" key="7">
    <source>
        <dbReference type="ARBA" id="ARBA00022619"/>
    </source>
</evidence>
<comment type="cofactor">
    <cofactor evidence="1">
        <name>Mn(2+)</name>
        <dbReference type="ChEBI" id="CHEBI:29035"/>
    </cofactor>
</comment>
<accession>A0A378VYY6</accession>
<dbReference type="AlphaFoldDB" id="A0A378VYY6"/>
<dbReference type="GO" id="GO:0009231">
    <property type="term" value="P:riboflavin biosynthetic process"/>
    <property type="evidence" value="ECO:0007669"/>
    <property type="project" value="UniProtKB-UniPathway"/>
</dbReference>
<evidence type="ECO:0000256" key="11">
    <source>
        <dbReference type="ARBA" id="ARBA00023239"/>
    </source>
</evidence>
<keyword evidence="13" id="KW-0378">Hydrolase</keyword>
<evidence type="ECO:0000256" key="1">
    <source>
        <dbReference type="ARBA" id="ARBA00001936"/>
    </source>
</evidence>
<dbReference type="Pfam" id="PF00926">
    <property type="entry name" value="DHBP_synthase"/>
    <property type="match status" value="1"/>
</dbReference>
<dbReference type="EC" id="4.1.99.12" evidence="5"/>
<gene>
    <name evidence="13" type="primary">ribB_1</name>
    <name evidence="13" type="ORF">NCTC11421_01726</name>
</gene>
<protein>
    <recommendedName>
        <fullName evidence="6">3,4-dihydroxy-2-butanone 4-phosphate synthase</fullName>
        <ecNumber evidence="5">4.1.99.12</ecNumber>
    </recommendedName>
</protein>
<evidence type="ECO:0000256" key="5">
    <source>
        <dbReference type="ARBA" id="ARBA00012153"/>
    </source>
</evidence>
<comment type="function">
    <text evidence="3">Catalyzes the conversion of D-ribulose 5-phosphate to formate and 3,4-dihydroxy-2-butanone 4-phosphate.</text>
</comment>
<dbReference type="Gene3D" id="3.90.870.10">
    <property type="entry name" value="DHBP synthase"/>
    <property type="match status" value="1"/>
</dbReference>
<organism evidence="13">
    <name type="scientific">Neisseria gonorrhoeae</name>
    <dbReference type="NCBI Taxonomy" id="485"/>
    <lineage>
        <taxon>Bacteria</taxon>
        <taxon>Pseudomonadati</taxon>
        <taxon>Pseudomonadota</taxon>
        <taxon>Betaproteobacteria</taxon>
        <taxon>Neisseriales</taxon>
        <taxon>Neisseriaceae</taxon>
        <taxon>Neisseria</taxon>
    </lineage>
</organism>
<proteinExistence type="predicted"/>
<evidence type="ECO:0000256" key="12">
    <source>
        <dbReference type="SAM" id="MobiDB-lite"/>
    </source>
</evidence>
<evidence type="ECO:0000313" key="13">
    <source>
        <dbReference type="EMBL" id="SUA23736.1"/>
    </source>
</evidence>
<dbReference type="EMBL" id="UGRI01000001">
    <property type="protein sequence ID" value="SUA23736.1"/>
    <property type="molecule type" value="Genomic_DNA"/>
</dbReference>
<dbReference type="GO" id="GO:0003935">
    <property type="term" value="F:GTP cyclohydrolase II activity"/>
    <property type="evidence" value="ECO:0007669"/>
    <property type="project" value="TreeGrafter"/>
</dbReference>
<comment type="cofactor">
    <cofactor evidence="2">
        <name>Mg(2+)</name>
        <dbReference type="ChEBI" id="CHEBI:18420"/>
    </cofactor>
</comment>
<dbReference type="SUPFAM" id="SSF55821">
    <property type="entry name" value="YrdC/RibB"/>
    <property type="match status" value="1"/>
</dbReference>
<evidence type="ECO:0000256" key="10">
    <source>
        <dbReference type="ARBA" id="ARBA00023211"/>
    </source>
</evidence>
<keyword evidence="11" id="KW-0456">Lyase</keyword>
<sequence>MTDTAGLRRRNLRQWIAEHYGGLQNRFAEAVALNTGELSALLKNKSFGEKKARKIEQAAKMPAFWLDTEHTGRPPGHTGKHTMSHISPIPEILADIKAGKMVIITDAEDRENEGDLLMAAQFVTPEAVNFMIKHARGLVCLPMEGAMVEKLGLPMMTQKTARNTVPTLPFPSKPRTALPPAFPPPTAP</sequence>
<comment type="pathway">
    <text evidence="4">Cofactor biosynthesis; riboflavin biosynthesis; 2-hydroxy-3-oxobutyl phosphate from D-ribulose 5-phosphate: step 1/1.</text>
</comment>
<evidence type="ECO:0000256" key="4">
    <source>
        <dbReference type="ARBA" id="ARBA00004904"/>
    </source>
</evidence>
<dbReference type="PANTHER" id="PTHR21327:SF34">
    <property type="entry name" value="3,4-DIHYDROXY-2-BUTANONE 4-PHOSPHATE SYNTHASE"/>
    <property type="match status" value="1"/>
</dbReference>
<dbReference type="GO" id="GO:0008686">
    <property type="term" value="F:3,4-dihydroxy-2-butanone-4-phosphate synthase activity"/>
    <property type="evidence" value="ECO:0007669"/>
    <property type="project" value="UniProtKB-EC"/>
</dbReference>
<evidence type="ECO:0000256" key="2">
    <source>
        <dbReference type="ARBA" id="ARBA00001946"/>
    </source>
</evidence>
<keyword evidence="10" id="KW-0464">Manganese</keyword>
<evidence type="ECO:0000256" key="3">
    <source>
        <dbReference type="ARBA" id="ARBA00002284"/>
    </source>
</evidence>